<dbReference type="InterPro" id="IPR005225">
    <property type="entry name" value="Small_GTP-bd"/>
</dbReference>
<dbReference type="PANTHER" id="PTHR42698:SF1">
    <property type="entry name" value="GTPASE ERA, MITOCHONDRIAL"/>
    <property type="match status" value="1"/>
</dbReference>
<dbReference type="RefSeq" id="WP_097645260.1">
    <property type="nucleotide sequence ID" value="NZ_NQWI01000101.1"/>
</dbReference>
<dbReference type="InterPro" id="IPR006073">
    <property type="entry name" value="GTP-bd"/>
</dbReference>
<dbReference type="Gene3D" id="3.30.300.20">
    <property type="match status" value="1"/>
</dbReference>
<comment type="subcellular location">
    <subcellularLocation>
        <location evidence="6">Cytoplasm</location>
    </subcellularLocation>
    <subcellularLocation>
        <location evidence="6">Cell membrane</location>
        <topology evidence="6">Peripheral membrane protein</topology>
    </subcellularLocation>
</comment>
<dbReference type="NCBIfam" id="NF000908">
    <property type="entry name" value="PRK00089.1"/>
    <property type="match status" value="1"/>
</dbReference>
<evidence type="ECO:0000313" key="9">
    <source>
        <dbReference type="EMBL" id="PDW01888.1"/>
    </source>
</evidence>
<evidence type="ECO:0000313" key="10">
    <source>
        <dbReference type="Proteomes" id="UP000220527"/>
    </source>
</evidence>
<accession>A0A2A6RG84</accession>
<evidence type="ECO:0000259" key="8">
    <source>
        <dbReference type="PROSITE" id="PS51713"/>
    </source>
</evidence>
<dbReference type="InterPro" id="IPR030388">
    <property type="entry name" value="G_ERA_dom"/>
</dbReference>
<dbReference type="NCBIfam" id="TIGR00231">
    <property type="entry name" value="small_GTP"/>
    <property type="match status" value="1"/>
</dbReference>
<dbReference type="FunFam" id="3.30.300.20:FF:000003">
    <property type="entry name" value="GTPase Era"/>
    <property type="match status" value="1"/>
</dbReference>
<reference evidence="10" key="1">
    <citation type="submission" date="2017-08" db="EMBL/GenBank/DDBJ databases">
        <authorList>
            <person name="Grouzdev D.S."/>
            <person name="Gaisin V.A."/>
            <person name="Rysina M.S."/>
            <person name="Gorlenko V.M."/>
        </authorList>
    </citation>
    <scope>NUCLEOTIDE SEQUENCE [LARGE SCALE GENOMIC DNA]</scope>
    <source>
        <strain evidence="10">Kir15-3F</strain>
    </source>
</reference>
<dbReference type="PANTHER" id="PTHR42698">
    <property type="entry name" value="GTPASE ERA"/>
    <property type="match status" value="1"/>
</dbReference>
<dbReference type="InterPro" id="IPR015946">
    <property type="entry name" value="KH_dom-like_a/b"/>
</dbReference>
<dbReference type="Pfam" id="PF01926">
    <property type="entry name" value="MMR_HSR1"/>
    <property type="match status" value="1"/>
</dbReference>
<dbReference type="PROSITE" id="PS51713">
    <property type="entry name" value="G_ERA"/>
    <property type="match status" value="1"/>
</dbReference>
<dbReference type="GO" id="GO:0005886">
    <property type="term" value="C:plasma membrane"/>
    <property type="evidence" value="ECO:0007669"/>
    <property type="project" value="UniProtKB-SubCell"/>
</dbReference>
<keyword evidence="6" id="KW-1003">Cell membrane</keyword>
<keyword evidence="6" id="KW-0472">Membrane</keyword>
<keyword evidence="6" id="KW-0690">Ribosome biogenesis</keyword>
<dbReference type="SUPFAM" id="SSF54814">
    <property type="entry name" value="Prokaryotic type KH domain (KH-domain type II)"/>
    <property type="match status" value="1"/>
</dbReference>
<dbReference type="GO" id="GO:0005525">
    <property type="term" value="F:GTP binding"/>
    <property type="evidence" value="ECO:0007669"/>
    <property type="project" value="UniProtKB-UniRule"/>
</dbReference>
<dbReference type="AlphaFoldDB" id="A0A2A6RG84"/>
<feature type="region of interest" description="G5" evidence="7">
    <location>
        <begin position="321"/>
        <end position="323"/>
    </location>
</feature>
<comment type="caution">
    <text evidence="9">The sequence shown here is derived from an EMBL/GenBank/DDBJ whole genome shotgun (WGS) entry which is preliminary data.</text>
</comment>
<sequence>MLTFSHDPEAGTIYVYFTELEAGQVEASLEYPAHLLLDSHGAIVGCQVALDDELTLANLELALAGDYQRLDMASGQLSIMLDHEVYVQRVALEATAMLDLDANDTVLGLELALPAELRTPARLARLQPHMVALDSTEADRGDGPVVFTQPTEQEEDEAEAPDVAVEAPSVPPPTLRSGFVALVGKPNVGKSTLLNALLGQKVSIVSPRPQTTRVPTRGILSRPDVQIVFVDTPGIHQPSHALGRLMVDLAELSLPNADVIGFMVDLSQPPSELDRQIAQQVQRARGHRLLILNKVDIKPRGGHNYLEAYHALGPWDEELAISARRRLGLTALLDAIVTRLPIGPALYPDERITDQSEQQIAAEFVREKVLFHTQHEVPHAVAVGVDEWEEREPATFIRMTITVERDGQKAIIIGAHGSMLKKIGSAARFEIERMLGRKIYLELWVKVRPNWRDDPAALGWLGYQAKHWR</sequence>
<evidence type="ECO:0000256" key="7">
    <source>
        <dbReference type="PROSITE-ProRule" id="PRU01050"/>
    </source>
</evidence>
<dbReference type="GO" id="GO:0043024">
    <property type="term" value="F:ribosomal small subunit binding"/>
    <property type="evidence" value="ECO:0007669"/>
    <property type="project" value="TreeGrafter"/>
</dbReference>
<organism evidence="9 10">
    <name type="scientific">Candidatus Viridilinea mediisalina</name>
    <dbReference type="NCBI Taxonomy" id="2024553"/>
    <lineage>
        <taxon>Bacteria</taxon>
        <taxon>Bacillati</taxon>
        <taxon>Chloroflexota</taxon>
        <taxon>Chloroflexia</taxon>
        <taxon>Chloroflexales</taxon>
        <taxon>Chloroflexineae</taxon>
        <taxon>Oscillochloridaceae</taxon>
        <taxon>Candidatus Viridilinea</taxon>
    </lineage>
</organism>
<dbReference type="Gene3D" id="3.40.50.300">
    <property type="entry name" value="P-loop containing nucleotide triphosphate hydrolases"/>
    <property type="match status" value="1"/>
</dbReference>
<keyword evidence="6" id="KW-0699">rRNA-binding</keyword>
<dbReference type="Pfam" id="PF07650">
    <property type="entry name" value="KH_2"/>
    <property type="match status" value="1"/>
</dbReference>
<dbReference type="InterPro" id="IPR004044">
    <property type="entry name" value="KH_dom_type_2"/>
</dbReference>
<dbReference type="InterPro" id="IPR005662">
    <property type="entry name" value="GTPase_Era-like"/>
</dbReference>
<feature type="binding site" evidence="6">
    <location>
        <begin position="293"/>
        <end position="296"/>
    </location>
    <ligand>
        <name>GTP</name>
        <dbReference type="ChEBI" id="CHEBI:37565"/>
    </ligand>
</feature>
<name>A0A2A6RG84_9CHLR</name>
<feature type="region of interest" description="G1" evidence="7">
    <location>
        <begin position="184"/>
        <end position="191"/>
    </location>
</feature>
<comment type="similarity">
    <text evidence="1 6 7">Belongs to the TRAFAC class TrmE-Era-EngA-EngB-Septin-like GTPase superfamily. Era GTPase family.</text>
</comment>
<evidence type="ECO:0000256" key="1">
    <source>
        <dbReference type="ARBA" id="ARBA00007921"/>
    </source>
</evidence>
<dbReference type="EMBL" id="NQWI01000101">
    <property type="protein sequence ID" value="PDW01888.1"/>
    <property type="molecule type" value="Genomic_DNA"/>
</dbReference>
<gene>
    <name evidence="6" type="primary">era</name>
    <name evidence="9" type="ORF">CJ255_16815</name>
</gene>
<evidence type="ECO:0000256" key="3">
    <source>
        <dbReference type="ARBA" id="ARBA00022741"/>
    </source>
</evidence>
<dbReference type="Proteomes" id="UP000220527">
    <property type="component" value="Unassembled WGS sequence"/>
</dbReference>
<dbReference type="InterPro" id="IPR009019">
    <property type="entry name" value="KH_sf_prok-type"/>
</dbReference>
<dbReference type="InterPro" id="IPR027417">
    <property type="entry name" value="P-loop_NTPase"/>
</dbReference>
<comment type="subunit">
    <text evidence="6">Monomer.</text>
</comment>
<evidence type="ECO:0000256" key="2">
    <source>
        <dbReference type="ARBA" id="ARBA00020484"/>
    </source>
</evidence>
<dbReference type="GO" id="GO:0070181">
    <property type="term" value="F:small ribosomal subunit rRNA binding"/>
    <property type="evidence" value="ECO:0007669"/>
    <property type="project" value="UniProtKB-UniRule"/>
</dbReference>
<dbReference type="CDD" id="cd22534">
    <property type="entry name" value="KH-II_Era"/>
    <property type="match status" value="1"/>
</dbReference>
<keyword evidence="6" id="KW-0963">Cytoplasm</keyword>
<feature type="binding site" evidence="6">
    <location>
        <begin position="231"/>
        <end position="235"/>
    </location>
    <ligand>
        <name>GTP</name>
        <dbReference type="ChEBI" id="CHEBI:37565"/>
    </ligand>
</feature>
<dbReference type="HAMAP" id="MF_00367">
    <property type="entry name" value="GTPase_Era"/>
    <property type="match status" value="1"/>
</dbReference>
<keyword evidence="5 6" id="KW-0342">GTP-binding</keyword>
<evidence type="ECO:0000256" key="6">
    <source>
        <dbReference type="HAMAP-Rule" id="MF_00367"/>
    </source>
</evidence>
<proteinExistence type="inferred from homology"/>
<feature type="region of interest" description="G4" evidence="7">
    <location>
        <begin position="293"/>
        <end position="296"/>
    </location>
</feature>
<keyword evidence="10" id="KW-1185">Reference proteome</keyword>
<dbReference type="NCBIfam" id="TIGR00436">
    <property type="entry name" value="era"/>
    <property type="match status" value="1"/>
</dbReference>
<feature type="region of interest" description="G3" evidence="7">
    <location>
        <begin position="231"/>
        <end position="234"/>
    </location>
</feature>
<dbReference type="SUPFAM" id="SSF52540">
    <property type="entry name" value="P-loop containing nucleoside triphosphate hydrolases"/>
    <property type="match status" value="1"/>
</dbReference>
<protein>
    <recommendedName>
        <fullName evidence="2 6">GTPase Era</fullName>
    </recommendedName>
</protein>
<keyword evidence="3 6" id="KW-0547">Nucleotide-binding</keyword>
<evidence type="ECO:0000256" key="4">
    <source>
        <dbReference type="ARBA" id="ARBA00022884"/>
    </source>
</evidence>
<dbReference type="GO" id="GO:0000028">
    <property type="term" value="P:ribosomal small subunit assembly"/>
    <property type="evidence" value="ECO:0007669"/>
    <property type="project" value="TreeGrafter"/>
</dbReference>
<comment type="function">
    <text evidence="6">An essential GTPase that binds both GDP and GTP, with rapid nucleotide exchange. Plays a role in 16S rRNA processing and 30S ribosomal subunit biogenesis and possibly also in cell cycle regulation and energy metabolism.</text>
</comment>
<feature type="domain" description="Era-type G" evidence="8">
    <location>
        <begin position="176"/>
        <end position="342"/>
    </location>
</feature>
<feature type="region of interest" description="G2" evidence="7">
    <location>
        <begin position="210"/>
        <end position="214"/>
    </location>
</feature>
<dbReference type="PRINTS" id="PR00326">
    <property type="entry name" value="GTP1OBG"/>
</dbReference>
<dbReference type="GO" id="GO:0005829">
    <property type="term" value="C:cytosol"/>
    <property type="evidence" value="ECO:0007669"/>
    <property type="project" value="TreeGrafter"/>
</dbReference>
<evidence type="ECO:0000256" key="5">
    <source>
        <dbReference type="ARBA" id="ARBA00023134"/>
    </source>
</evidence>
<dbReference type="GO" id="GO:0003924">
    <property type="term" value="F:GTPase activity"/>
    <property type="evidence" value="ECO:0007669"/>
    <property type="project" value="UniProtKB-UniRule"/>
</dbReference>
<dbReference type="OrthoDB" id="9805918at2"/>
<feature type="binding site" evidence="6">
    <location>
        <begin position="184"/>
        <end position="191"/>
    </location>
    <ligand>
        <name>GTP</name>
        <dbReference type="ChEBI" id="CHEBI:37565"/>
    </ligand>
</feature>
<keyword evidence="4 6" id="KW-0694">RNA-binding</keyword>
<dbReference type="CDD" id="cd04163">
    <property type="entry name" value="Era"/>
    <property type="match status" value="1"/>
</dbReference>